<evidence type="ECO:0000313" key="2">
    <source>
        <dbReference type="RefSeq" id="XP_012946982.1"/>
    </source>
</evidence>
<accession>A0ABM1AG45</accession>
<proteinExistence type="predicted"/>
<keyword evidence="1" id="KW-1185">Reference proteome</keyword>
<name>A0ABM1AG45_APLCA</name>
<reference evidence="2" key="1">
    <citation type="submission" date="2025-08" db="UniProtKB">
        <authorList>
            <consortium name="RefSeq"/>
        </authorList>
    </citation>
    <scope>IDENTIFICATION</scope>
</reference>
<organism evidence="1 2">
    <name type="scientific">Aplysia californica</name>
    <name type="common">California sea hare</name>
    <dbReference type="NCBI Taxonomy" id="6500"/>
    <lineage>
        <taxon>Eukaryota</taxon>
        <taxon>Metazoa</taxon>
        <taxon>Spiralia</taxon>
        <taxon>Lophotrochozoa</taxon>
        <taxon>Mollusca</taxon>
        <taxon>Gastropoda</taxon>
        <taxon>Heterobranchia</taxon>
        <taxon>Euthyneura</taxon>
        <taxon>Tectipleura</taxon>
        <taxon>Aplysiida</taxon>
        <taxon>Aplysioidea</taxon>
        <taxon>Aplysiidae</taxon>
        <taxon>Aplysia</taxon>
    </lineage>
</organism>
<dbReference type="GeneID" id="106014240"/>
<dbReference type="Proteomes" id="UP000694888">
    <property type="component" value="Unplaced"/>
</dbReference>
<evidence type="ECO:0000313" key="1">
    <source>
        <dbReference type="Proteomes" id="UP000694888"/>
    </source>
</evidence>
<sequence length="125" mass="13935">MSRNRKAAIYISVDADDKDKMAKPTLILFCAVTILLLQSCSAGLFSRRQPSLSIGRRKLPLYGPTSRIILFLLREQCLRLLRQCGSSCLPDYCNYVLGGPINVPTSQLKEAYLQLANTENIKLTA</sequence>
<protein>
    <submittedName>
        <fullName evidence="2">Uncharacterized protein LOC106014240</fullName>
    </submittedName>
</protein>
<gene>
    <name evidence="2" type="primary">LOC106014240</name>
</gene>
<dbReference type="RefSeq" id="XP_012946982.1">
    <property type="nucleotide sequence ID" value="XM_013091528.2"/>
</dbReference>